<feature type="region of interest" description="Disordered" evidence="1">
    <location>
        <begin position="103"/>
        <end position="194"/>
    </location>
</feature>
<evidence type="ECO:0000256" key="1">
    <source>
        <dbReference type="SAM" id="MobiDB-lite"/>
    </source>
</evidence>
<evidence type="ECO:0000313" key="2">
    <source>
        <dbReference type="EMBL" id="MEQ2173706.1"/>
    </source>
</evidence>
<dbReference type="Proteomes" id="UP001476798">
    <property type="component" value="Unassembled WGS sequence"/>
</dbReference>
<evidence type="ECO:0000313" key="3">
    <source>
        <dbReference type="Proteomes" id="UP001476798"/>
    </source>
</evidence>
<dbReference type="EMBL" id="JAHRIO010049979">
    <property type="protein sequence ID" value="MEQ2173706.1"/>
    <property type="molecule type" value="Genomic_DNA"/>
</dbReference>
<accession>A0ABV0NQL8</accession>
<sequence>CKLVVNVWYTRPVLGTWRRPQNQLGGRLLTVSADSICALPCHTCMNGVTQYPSDGNNYFLILPNTTKGGGQTDMEELNLDTQHPPQGQPKGGDQIVIQNTSSAGILSESWDHKETPLEAEEKSDTAAHPQAKSLWKPIPPLLPEPHSSTTSETRDQSCQTEEQVQPTAANSHGHNTGVSFDSGHLAALIHSPSG</sequence>
<feature type="non-terminal residue" evidence="2">
    <location>
        <position position="1"/>
    </location>
</feature>
<feature type="compositionally biased region" description="Basic and acidic residues" evidence="1">
    <location>
        <begin position="109"/>
        <end position="125"/>
    </location>
</feature>
<protein>
    <submittedName>
        <fullName evidence="2">Uncharacterized protein</fullName>
    </submittedName>
</protein>
<keyword evidence="3" id="KW-1185">Reference proteome</keyword>
<gene>
    <name evidence="2" type="ORF">GOODEAATRI_000098</name>
</gene>
<feature type="compositionally biased region" description="Polar residues" evidence="1">
    <location>
        <begin position="146"/>
        <end position="179"/>
    </location>
</feature>
<comment type="caution">
    <text evidence="2">The sequence shown here is derived from an EMBL/GenBank/DDBJ whole genome shotgun (WGS) entry which is preliminary data.</text>
</comment>
<name>A0ABV0NQL8_9TELE</name>
<proteinExistence type="predicted"/>
<organism evidence="2 3">
    <name type="scientific">Goodea atripinnis</name>
    <dbReference type="NCBI Taxonomy" id="208336"/>
    <lineage>
        <taxon>Eukaryota</taxon>
        <taxon>Metazoa</taxon>
        <taxon>Chordata</taxon>
        <taxon>Craniata</taxon>
        <taxon>Vertebrata</taxon>
        <taxon>Euteleostomi</taxon>
        <taxon>Actinopterygii</taxon>
        <taxon>Neopterygii</taxon>
        <taxon>Teleostei</taxon>
        <taxon>Neoteleostei</taxon>
        <taxon>Acanthomorphata</taxon>
        <taxon>Ovalentaria</taxon>
        <taxon>Atherinomorphae</taxon>
        <taxon>Cyprinodontiformes</taxon>
        <taxon>Goodeidae</taxon>
        <taxon>Goodea</taxon>
    </lineage>
</organism>
<reference evidence="2 3" key="1">
    <citation type="submission" date="2021-06" db="EMBL/GenBank/DDBJ databases">
        <authorList>
            <person name="Palmer J.M."/>
        </authorList>
    </citation>
    <scope>NUCLEOTIDE SEQUENCE [LARGE SCALE GENOMIC DNA]</scope>
    <source>
        <strain evidence="2 3">GA_2019</strain>
        <tissue evidence="2">Muscle</tissue>
    </source>
</reference>